<comment type="caution">
    <text evidence="5">The sequence shown here is derived from an EMBL/GenBank/DDBJ whole genome shotgun (WGS) entry which is preliminary data.</text>
</comment>
<accession>A0A366EIE0</accession>
<evidence type="ECO:0000256" key="2">
    <source>
        <dbReference type="ARBA" id="ARBA00023125"/>
    </source>
</evidence>
<dbReference type="InterPro" id="IPR008920">
    <property type="entry name" value="TF_FadR/GntR_C"/>
</dbReference>
<feature type="domain" description="HTH gntR-type" evidence="4">
    <location>
        <begin position="10"/>
        <end position="77"/>
    </location>
</feature>
<dbReference type="Pfam" id="PF00392">
    <property type="entry name" value="GntR"/>
    <property type="match status" value="1"/>
</dbReference>
<dbReference type="SMART" id="SM00345">
    <property type="entry name" value="HTH_GNTR"/>
    <property type="match status" value="1"/>
</dbReference>
<sequence length="228" mass="24813">MSEALLASAETLTERASTLVETDIISGALTPGVRLGIAETAARYGVGATPLREALSRLAARGLVDAVGKRGFRVKAVSYEDLADIIRIRTTIEREAFRLSMANGGGEWEAGVVASVHRLRHYARVNPRGLVEGQREFDALHKAFHTALIAACGSPRMLAAHSDLYDETYRYRRLMLAKFRDPEDFFAAHDRLADLAVRRAQREACAALETHIGSTLGHVYPEAGASPA</sequence>
<protein>
    <submittedName>
        <fullName evidence="5">GntR family transcriptional regulator</fullName>
    </submittedName>
</protein>
<dbReference type="Gene3D" id="1.20.120.530">
    <property type="entry name" value="GntR ligand-binding domain-like"/>
    <property type="match status" value="1"/>
</dbReference>
<proteinExistence type="predicted"/>
<dbReference type="AlphaFoldDB" id="A0A366EIE0"/>
<dbReference type="Proteomes" id="UP000253529">
    <property type="component" value="Unassembled WGS sequence"/>
</dbReference>
<organism evidence="5 6">
    <name type="scientific">Roseiarcus fermentans</name>
    <dbReference type="NCBI Taxonomy" id="1473586"/>
    <lineage>
        <taxon>Bacteria</taxon>
        <taxon>Pseudomonadati</taxon>
        <taxon>Pseudomonadota</taxon>
        <taxon>Alphaproteobacteria</taxon>
        <taxon>Hyphomicrobiales</taxon>
        <taxon>Roseiarcaceae</taxon>
        <taxon>Roseiarcus</taxon>
    </lineage>
</organism>
<dbReference type="PANTHER" id="PTHR43537:SF20">
    <property type="entry name" value="HTH-TYPE TRANSCRIPTIONAL REPRESSOR GLAR"/>
    <property type="match status" value="1"/>
</dbReference>
<dbReference type="PANTHER" id="PTHR43537">
    <property type="entry name" value="TRANSCRIPTIONAL REGULATOR, GNTR FAMILY"/>
    <property type="match status" value="1"/>
</dbReference>
<dbReference type="Gene3D" id="1.10.10.10">
    <property type="entry name" value="Winged helix-like DNA-binding domain superfamily/Winged helix DNA-binding domain"/>
    <property type="match status" value="1"/>
</dbReference>
<evidence type="ECO:0000256" key="3">
    <source>
        <dbReference type="ARBA" id="ARBA00023163"/>
    </source>
</evidence>
<dbReference type="RefSeq" id="WP_113893839.1">
    <property type="nucleotide sequence ID" value="NZ_QNRK01000058.1"/>
</dbReference>
<keyword evidence="1" id="KW-0805">Transcription regulation</keyword>
<dbReference type="EMBL" id="QNRK01000058">
    <property type="protein sequence ID" value="RBP01195.1"/>
    <property type="molecule type" value="Genomic_DNA"/>
</dbReference>
<dbReference type="InterPro" id="IPR036390">
    <property type="entry name" value="WH_DNA-bd_sf"/>
</dbReference>
<keyword evidence="3" id="KW-0804">Transcription</keyword>
<dbReference type="SUPFAM" id="SSF48008">
    <property type="entry name" value="GntR ligand-binding domain-like"/>
    <property type="match status" value="1"/>
</dbReference>
<gene>
    <name evidence="5" type="ORF">DFR50_15825</name>
</gene>
<evidence type="ECO:0000313" key="5">
    <source>
        <dbReference type="EMBL" id="RBP01195.1"/>
    </source>
</evidence>
<reference evidence="5 6" key="1">
    <citation type="submission" date="2018-06" db="EMBL/GenBank/DDBJ databases">
        <title>Genomic Encyclopedia of Type Strains, Phase IV (KMG-IV): sequencing the most valuable type-strain genomes for metagenomic binning, comparative biology and taxonomic classification.</title>
        <authorList>
            <person name="Goeker M."/>
        </authorList>
    </citation>
    <scope>NUCLEOTIDE SEQUENCE [LARGE SCALE GENOMIC DNA]</scope>
    <source>
        <strain evidence="5 6">DSM 24875</strain>
    </source>
</reference>
<evidence type="ECO:0000256" key="1">
    <source>
        <dbReference type="ARBA" id="ARBA00023015"/>
    </source>
</evidence>
<dbReference type="OrthoDB" id="8680240at2"/>
<dbReference type="Pfam" id="PF07729">
    <property type="entry name" value="FCD"/>
    <property type="match status" value="1"/>
</dbReference>
<dbReference type="SMART" id="SM00895">
    <property type="entry name" value="FCD"/>
    <property type="match status" value="1"/>
</dbReference>
<dbReference type="InterPro" id="IPR011711">
    <property type="entry name" value="GntR_C"/>
</dbReference>
<evidence type="ECO:0000313" key="6">
    <source>
        <dbReference type="Proteomes" id="UP000253529"/>
    </source>
</evidence>
<dbReference type="SUPFAM" id="SSF46785">
    <property type="entry name" value="Winged helix' DNA-binding domain"/>
    <property type="match status" value="1"/>
</dbReference>
<keyword evidence="2" id="KW-0238">DNA-binding</keyword>
<name>A0A366EIE0_9HYPH</name>
<keyword evidence="6" id="KW-1185">Reference proteome</keyword>
<dbReference type="GO" id="GO:0003677">
    <property type="term" value="F:DNA binding"/>
    <property type="evidence" value="ECO:0007669"/>
    <property type="project" value="UniProtKB-KW"/>
</dbReference>
<dbReference type="PROSITE" id="PS50949">
    <property type="entry name" value="HTH_GNTR"/>
    <property type="match status" value="1"/>
</dbReference>
<dbReference type="GO" id="GO:0003700">
    <property type="term" value="F:DNA-binding transcription factor activity"/>
    <property type="evidence" value="ECO:0007669"/>
    <property type="project" value="InterPro"/>
</dbReference>
<dbReference type="InterPro" id="IPR036388">
    <property type="entry name" value="WH-like_DNA-bd_sf"/>
</dbReference>
<evidence type="ECO:0000259" key="4">
    <source>
        <dbReference type="PROSITE" id="PS50949"/>
    </source>
</evidence>
<dbReference type="InterPro" id="IPR000524">
    <property type="entry name" value="Tscrpt_reg_HTH_GntR"/>
</dbReference>